<dbReference type="AlphaFoldDB" id="A0A9P7MCS4"/>
<dbReference type="OrthoDB" id="3546385at2759"/>
<keyword evidence="2" id="KW-1185">Reference proteome</keyword>
<name>A0A9P7MCS4_9HYPO</name>
<evidence type="ECO:0000313" key="2">
    <source>
        <dbReference type="Proteomes" id="UP000706124"/>
    </source>
</evidence>
<evidence type="ECO:0000313" key="1">
    <source>
        <dbReference type="EMBL" id="KAG5937971.1"/>
    </source>
</evidence>
<accession>A0A9P7MCS4</accession>
<protein>
    <submittedName>
        <fullName evidence="1">Uncharacterized protein</fullName>
    </submittedName>
</protein>
<sequence length="178" mass="20884">MDRFIRPFNPERDPLYIPHDKWDQFIDEPSNKLDERSELVPGVDIVHKAISFAMPQDVFCDPVMLQCLPEIQNRWFDEPGRLFVILDAQPQRIGSPAERDSGHGVWWEMEGQENEALVWNKKGGKFVLQKGAKPFDKECMWLLERFQEFESILGDSMLDFACETFEIRFVHAVRRQGL</sequence>
<comment type="caution">
    <text evidence="1">The sequence shown here is derived from an EMBL/GenBank/DDBJ whole genome shotgun (WGS) entry which is preliminary data.</text>
</comment>
<proteinExistence type="predicted"/>
<reference evidence="1 2" key="1">
    <citation type="journal article" date="2020" name="bioRxiv">
        <title>Whole genome comparisons of ergot fungi reveals the divergence and evolution of species within the genus Claviceps are the result of varying mechanisms driving genome evolution and host range expansion.</title>
        <authorList>
            <person name="Wyka S.A."/>
            <person name="Mondo S.J."/>
            <person name="Liu M."/>
            <person name="Dettman J."/>
            <person name="Nalam V."/>
            <person name="Broders K.D."/>
        </authorList>
    </citation>
    <scope>NUCLEOTIDE SEQUENCE [LARGE SCALE GENOMIC DNA]</scope>
    <source>
        <strain evidence="1 2">CCC 1485</strain>
    </source>
</reference>
<gene>
    <name evidence="1" type="ORF">E4U60_001575</name>
</gene>
<organism evidence="1 2">
    <name type="scientific">Claviceps pazoutovae</name>
    <dbReference type="NCBI Taxonomy" id="1649127"/>
    <lineage>
        <taxon>Eukaryota</taxon>
        <taxon>Fungi</taxon>
        <taxon>Dikarya</taxon>
        <taxon>Ascomycota</taxon>
        <taxon>Pezizomycotina</taxon>
        <taxon>Sordariomycetes</taxon>
        <taxon>Hypocreomycetidae</taxon>
        <taxon>Hypocreales</taxon>
        <taxon>Clavicipitaceae</taxon>
        <taxon>Claviceps</taxon>
    </lineage>
</organism>
<dbReference type="Proteomes" id="UP000706124">
    <property type="component" value="Unassembled WGS sequence"/>
</dbReference>
<dbReference type="EMBL" id="SRPO01000166">
    <property type="protein sequence ID" value="KAG5937971.1"/>
    <property type="molecule type" value="Genomic_DNA"/>
</dbReference>